<organism evidence="2 3">
    <name type="scientific">Demequina capsici</name>
    <dbReference type="NCBI Taxonomy" id="3075620"/>
    <lineage>
        <taxon>Bacteria</taxon>
        <taxon>Bacillati</taxon>
        <taxon>Actinomycetota</taxon>
        <taxon>Actinomycetes</taxon>
        <taxon>Micrococcales</taxon>
        <taxon>Demequinaceae</taxon>
        <taxon>Demequina</taxon>
    </lineage>
</organism>
<sequence>MTRARPSLPARLLRRLARALSPARRRSARRPSPPRHGRRYPGDYTGKVDVRYAPRIDGAPDPGEIVWTWVPFEEDHSQGKDRPVLLIGHDRRWLLGLQLSSQDHGQDAVRDARWGRRWVGIGAGSWDRQRRASYVRLDRIVRVDPGGVRREGASLDRARFEAVSRSLSEHHRW</sequence>
<evidence type="ECO:0000256" key="1">
    <source>
        <dbReference type="SAM" id="MobiDB-lite"/>
    </source>
</evidence>
<reference evidence="2 3" key="1">
    <citation type="submission" date="2023-09" db="EMBL/GenBank/DDBJ databases">
        <title>Demequina sp. a novel bacteria isolated from Capsicum annuum.</title>
        <authorList>
            <person name="Humaira Z."/>
            <person name="Lee J."/>
            <person name="Cho D."/>
        </authorList>
    </citation>
    <scope>NUCLEOTIDE SEQUENCE [LARGE SCALE GENOMIC DNA]</scope>
    <source>
        <strain evidence="2 3">OYTSA14</strain>
    </source>
</reference>
<dbReference type="GO" id="GO:0016787">
    <property type="term" value="F:hydrolase activity"/>
    <property type="evidence" value="ECO:0007669"/>
    <property type="project" value="UniProtKB-KW"/>
</dbReference>
<evidence type="ECO:0000313" key="3">
    <source>
        <dbReference type="Proteomes" id="UP001304125"/>
    </source>
</evidence>
<proteinExistence type="predicted"/>
<dbReference type="AlphaFoldDB" id="A0AA96JB74"/>
<dbReference type="InterPro" id="IPR003477">
    <property type="entry name" value="PemK-like"/>
</dbReference>
<dbReference type="EMBL" id="CP134879">
    <property type="protein sequence ID" value="WNM25471.1"/>
    <property type="molecule type" value="Genomic_DNA"/>
</dbReference>
<gene>
    <name evidence="2" type="ORF">RN606_04810</name>
</gene>
<feature type="region of interest" description="Disordered" evidence="1">
    <location>
        <begin position="20"/>
        <end position="44"/>
    </location>
</feature>
<dbReference type="EC" id="3.1.-.-" evidence="2"/>
<keyword evidence="2" id="KW-0378">Hydrolase</keyword>
<dbReference type="GO" id="GO:0003677">
    <property type="term" value="F:DNA binding"/>
    <property type="evidence" value="ECO:0007669"/>
    <property type="project" value="InterPro"/>
</dbReference>
<keyword evidence="3" id="KW-1185">Reference proteome</keyword>
<dbReference type="Proteomes" id="UP001304125">
    <property type="component" value="Chromosome"/>
</dbReference>
<dbReference type="RefSeq" id="WP_313500451.1">
    <property type="nucleotide sequence ID" value="NZ_CP134879.1"/>
</dbReference>
<protein>
    <submittedName>
        <fullName evidence="2">Type II toxin-antitoxin system PemK/MazF family toxin</fullName>
        <ecNumber evidence="2">3.1.-.-</ecNumber>
    </submittedName>
</protein>
<dbReference type="SUPFAM" id="SSF50118">
    <property type="entry name" value="Cell growth inhibitor/plasmid maintenance toxic component"/>
    <property type="match status" value="1"/>
</dbReference>
<feature type="compositionally biased region" description="Basic residues" evidence="1">
    <location>
        <begin position="20"/>
        <end position="39"/>
    </location>
</feature>
<accession>A0AA96JB74</accession>
<evidence type="ECO:0000313" key="2">
    <source>
        <dbReference type="EMBL" id="WNM25471.1"/>
    </source>
</evidence>
<dbReference type="Pfam" id="PF02452">
    <property type="entry name" value="PemK_toxin"/>
    <property type="match status" value="1"/>
</dbReference>
<name>A0AA96JB74_9MICO</name>